<dbReference type="InterPro" id="IPR003400">
    <property type="entry name" value="ExbD"/>
</dbReference>
<dbReference type="RefSeq" id="WP_265726636.1">
    <property type="nucleotide sequence ID" value="NZ_JAOSLC020000002.1"/>
</dbReference>
<reference evidence="9" key="1">
    <citation type="submission" date="2023-02" db="EMBL/GenBank/DDBJ databases">
        <title>Polaribacter ponticola sp. nov., isolated from seawater.</title>
        <authorList>
            <person name="Baek J.H."/>
            <person name="Kim J.M."/>
            <person name="Choi D.G."/>
            <person name="Jeon C.O."/>
        </authorList>
    </citation>
    <scope>NUCLEOTIDE SEQUENCE</scope>
    <source>
        <strain evidence="9">MSW5</strain>
    </source>
</reference>
<accession>A0ABT5S5V2</accession>
<evidence type="ECO:0000256" key="5">
    <source>
        <dbReference type="ARBA" id="ARBA00022989"/>
    </source>
</evidence>
<evidence type="ECO:0000256" key="7">
    <source>
        <dbReference type="RuleBase" id="RU003879"/>
    </source>
</evidence>
<proteinExistence type="inferred from homology"/>
<comment type="caution">
    <text evidence="9">The sequence shown here is derived from an EMBL/GenBank/DDBJ whole genome shotgun (WGS) entry which is preliminary data.</text>
</comment>
<dbReference type="EMBL" id="JAOSLC020000002">
    <property type="protein sequence ID" value="MDD7913478.1"/>
    <property type="molecule type" value="Genomic_DNA"/>
</dbReference>
<comment type="subcellular location">
    <subcellularLocation>
        <location evidence="1">Cell membrane</location>
        <topology evidence="1">Single-pass membrane protein</topology>
    </subcellularLocation>
    <subcellularLocation>
        <location evidence="7">Cell membrane</location>
        <topology evidence="7">Single-pass type II membrane protein</topology>
    </subcellularLocation>
</comment>
<evidence type="ECO:0000256" key="6">
    <source>
        <dbReference type="ARBA" id="ARBA00023136"/>
    </source>
</evidence>
<evidence type="ECO:0000256" key="1">
    <source>
        <dbReference type="ARBA" id="ARBA00004162"/>
    </source>
</evidence>
<organism evidence="9 10">
    <name type="scientific">Polaribacter ponticola</name>
    <dbReference type="NCBI Taxonomy" id="2978475"/>
    <lineage>
        <taxon>Bacteria</taxon>
        <taxon>Pseudomonadati</taxon>
        <taxon>Bacteroidota</taxon>
        <taxon>Flavobacteriia</taxon>
        <taxon>Flavobacteriales</taxon>
        <taxon>Flavobacteriaceae</taxon>
    </lineage>
</organism>
<keyword evidence="10" id="KW-1185">Reference proteome</keyword>
<evidence type="ECO:0000256" key="8">
    <source>
        <dbReference type="SAM" id="Phobius"/>
    </source>
</evidence>
<evidence type="ECO:0000256" key="4">
    <source>
        <dbReference type="ARBA" id="ARBA00022692"/>
    </source>
</evidence>
<evidence type="ECO:0000256" key="3">
    <source>
        <dbReference type="ARBA" id="ARBA00022475"/>
    </source>
</evidence>
<keyword evidence="7" id="KW-0813">Transport</keyword>
<gene>
    <name evidence="9" type="ORF">N5A56_003160</name>
</gene>
<keyword evidence="7" id="KW-0653">Protein transport</keyword>
<keyword evidence="3" id="KW-1003">Cell membrane</keyword>
<name>A0ABT5S5V2_9FLAO</name>
<dbReference type="Proteomes" id="UP001151478">
    <property type="component" value="Unassembled WGS sequence"/>
</dbReference>
<dbReference type="Pfam" id="PF02472">
    <property type="entry name" value="ExbD"/>
    <property type="match status" value="1"/>
</dbReference>
<evidence type="ECO:0000313" key="10">
    <source>
        <dbReference type="Proteomes" id="UP001151478"/>
    </source>
</evidence>
<keyword evidence="5 8" id="KW-1133">Transmembrane helix</keyword>
<evidence type="ECO:0000256" key="2">
    <source>
        <dbReference type="ARBA" id="ARBA00005811"/>
    </source>
</evidence>
<feature type="transmembrane region" description="Helical" evidence="8">
    <location>
        <begin position="12"/>
        <end position="31"/>
    </location>
</feature>
<comment type="similarity">
    <text evidence="2 7">Belongs to the ExbD/TolR family.</text>
</comment>
<sequence>MSRKDTPEINAGSMADIAFLLLIFFLVTTTMDTDSGIIRKIPKKEKNYR</sequence>
<keyword evidence="4 7" id="KW-0812">Transmembrane</keyword>
<keyword evidence="6 8" id="KW-0472">Membrane</keyword>
<evidence type="ECO:0000313" key="9">
    <source>
        <dbReference type="EMBL" id="MDD7913478.1"/>
    </source>
</evidence>
<protein>
    <submittedName>
        <fullName evidence="9">Biopolymer transporter ExbD</fullName>
    </submittedName>
</protein>